<feature type="domain" description="Enolpyruvate transferase" evidence="8">
    <location>
        <begin position="7"/>
        <end position="402"/>
    </location>
</feature>
<feature type="binding site" evidence="7">
    <location>
        <position position="21"/>
    </location>
    <ligand>
        <name>3-phosphoshikimate</name>
        <dbReference type="ChEBI" id="CHEBI:145989"/>
    </ligand>
</feature>
<feature type="binding site" evidence="7">
    <location>
        <position position="158"/>
    </location>
    <ligand>
        <name>3-phosphoshikimate</name>
        <dbReference type="ChEBI" id="CHEBI:145989"/>
    </ligand>
</feature>
<evidence type="ECO:0000256" key="3">
    <source>
        <dbReference type="ARBA" id="ARBA00022605"/>
    </source>
</evidence>
<dbReference type="Pfam" id="PF00275">
    <property type="entry name" value="EPSP_synthase"/>
    <property type="match status" value="1"/>
</dbReference>
<feature type="binding site" evidence="7">
    <location>
        <position position="325"/>
    </location>
    <ligand>
        <name>3-phosphoshikimate</name>
        <dbReference type="ChEBI" id="CHEBI:145989"/>
    </ligand>
</feature>
<feature type="binding site" evidence="7">
    <location>
        <position position="25"/>
    </location>
    <ligand>
        <name>3-phosphoshikimate</name>
        <dbReference type="ChEBI" id="CHEBI:145989"/>
    </ligand>
</feature>
<dbReference type="GO" id="GO:0009073">
    <property type="term" value="P:aromatic amino acid family biosynthetic process"/>
    <property type="evidence" value="ECO:0007669"/>
    <property type="project" value="UniProtKB-KW"/>
</dbReference>
<dbReference type="SUPFAM" id="SSF55205">
    <property type="entry name" value="EPT/RTPC-like"/>
    <property type="match status" value="1"/>
</dbReference>
<comment type="subunit">
    <text evidence="7">Monomer.</text>
</comment>
<reference evidence="9 10" key="1">
    <citation type="journal article" date="2020" name="Int. J. Syst. Evol. Microbiol.">
        <title>Sulfuracidifex tepidarius gen. nov., sp. nov. and transfer of Sulfolobus metallicus Huber and Stetter 1992 to the genus Sulfuracidifex as Sulfuracidifex metallicus comb. nov.</title>
        <authorList>
            <person name="Itoh T."/>
            <person name="Miura T."/>
            <person name="Sakai H.D."/>
            <person name="Kato S."/>
            <person name="Ohkuma M."/>
            <person name="Takashina T."/>
        </authorList>
    </citation>
    <scope>NUCLEOTIDE SEQUENCE [LARGE SCALE GENOMIC DNA]</scope>
    <source>
        <strain evidence="9 10">IC-006</strain>
    </source>
</reference>
<feature type="binding site" evidence="7">
    <location>
        <position position="158"/>
    </location>
    <ligand>
        <name>phosphoenolpyruvate</name>
        <dbReference type="ChEBI" id="CHEBI:58702"/>
    </ligand>
</feature>
<feature type="binding site" evidence="7">
    <location>
        <position position="298"/>
    </location>
    <ligand>
        <name>3-phosphoshikimate</name>
        <dbReference type="ChEBI" id="CHEBI:145989"/>
    </ligand>
</feature>
<evidence type="ECO:0000313" key="10">
    <source>
        <dbReference type="Proteomes" id="UP000322983"/>
    </source>
</evidence>
<dbReference type="Proteomes" id="UP000322983">
    <property type="component" value="Chromosome"/>
</dbReference>
<dbReference type="KEGG" id="step:IC006_1562"/>
<dbReference type="UniPathway" id="UPA00053">
    <property type="reaction ID" value="UER00089"/>
</dbReference>
<comment type="function">
    <text evidence="7">Catalyzes the transfer of the enolpyruvyl moiety of phosphoenolpyruvate (PEP) to the 5-hydroxyl of shikimate-3-phosphate (S3P) to produce enolpyruvyl shikimate-3-phosphate and inorganic phosphate.</text>
</comment>
<name>A0A510DVJ8_9CREN</name>
<dbReference type="InterPro" id="IPR036968">
    <property type="entry name" value="Enolpyruvate_Tfrase_sf"/>
</dbReference>
<dbReference type="EC" id="2.5.1.19" evidence="7"/>
<evidence type="ECO:0000256" key="2">
    <source>
        <dbReference type="ARBA" id="ARBA00009948"/>
    </source>
</evidence>
<organism evidence="9 10">
    <name type="scientific">Sulfuracidifex tepidarius</name>
    <dbReference type="NCBI Taxonomy" id="1294262"/>
    <lineage>
        <taxon>Archaea</taxon>
        <taxon>Thermoproteota</taxon>
        <taxon>Thermoprotei</taxon>
        <taxon>Sulfolobales</taxon>
        <taxon>Sulfolobaceae</taxon>
        <taxon>Sulfuracidifex</taxon>
    </lineage>
</organism>
<evidence type="ECO:0000256" key="6">
    <source>
        <dbReference type="ARBA" id="ARBA00044633"/>
    </source>
</evidence>
<keyword evidence="5 7" id="KW-0057">Aromatic amino acid biosynthesis</keyword>
<dbReference type="InterPro" id="IPR013792">
    <property type="entry name" value="RNA3'P_cycl/enolpyr_Trfase_a/b"/>
</dbReference>
<dbReference type="NCBIfam" id="TIGR01356">
    <property type="entry name" value="aroA"/>
    <property type="match status" value="1"/>
</dbReference>
<dbReference type="OrthoDB" id="43788at2157"/>
<keyword evidence="4 7" id="KW-0808">Transferase</keyword>
<dbReference type="EMBL" id="AP018929">
    <property type="protein sequence ID" value="BBG24253.1"/>
    <property type="molecule type" value="Genomic_DNA"/>
</dbReference>
<accession>A0A510DVJ8</accession>
<evidence type="ECO:0000259" key="8">
    <source>
        <dbReference type="Pfam" id="PF00275"/>
    </source>
</evidence>
<feature type="binding site" evidence="7">
    <location>
        <position position="370"/>
    </location>
    <ligand>
        <name>phosphoenolpyruvate</name>
        <dbReference type="ChEBI" id="CHEBI:58702"/>
    </ligand>
</feature>
<dbReference type="HAMAP" id="MF_00210">
    <property type="entry name" value="EPSP_synth"/>
    <property type="match status" value="1"/>
</dbReference>
<dbReference type="Gene3D" id="3.65.10.10">
    <property type="entry name" value="Enolpyruvate transferase domain"/>
    <property type="match status" value="2"/>
</dbReference>
<sequence length="415" mass="45343">MKAIIERSRVQGETNAPPSKSQSIRLIFASLKTPIELIELPQSDDIMDAIDAVTLLGVRRERKERERLLPPEKMELKDNFIKFRGSATTLRFFIPIVASIGGKITIDADPPLKYRPIRRIVESLSDKGVRFSSSTLPTEIEGKLSVDEVEISGDESSQYISGLIYGMLLRGGGKIKVKPPTSSLSYIKMTISLMNRLGAKAEMKGNVIEVNESGELSPFVGKVPGDYALSSFLAAASIISGGTLVVHDLDRPEEYFGDHSIVNLFRDMGAESRWVNNTWEVKSGEIRGITVDVNDAPDLAVSISTLAMASDKETIITGVERLKIKESDRIKTITDTVSAFGGEADYENNKLVIRGGKIKRGKISCPSDHRIAMMAAALSSVDGGEIDDACCVNKSNPKFWEQYSSIGGKVRIVNG</sequence>
<evidence type="ECO:0000256" key="7">
    <source>
        <dbReference type="HAMAP-Rule" id="MF_00210"/>
    </source>
</evidence>
<dbReference type="InterPro" id="IPR023193">
    <property type="entry name" value="EPSP_synthase_CS"/>
</dbReference>
<dbReference type="PROSITE" id="PS00885">
    <property type="entry name" value="EPSP_SYNTHASE_2"/>
    <property type="match status" value="1"/>
</dbReference>
<feature type="binding site" evidence="7">
    <location>
        <position position="20"/>
    </location>
    <ligand>
        <name>phosphoenolpyruvate</name>
        <dbReference type="ChEBI" id="CHEBI:58702"/>
    </ligand>
</feature>
<comment type="pathway">
    <text evidence="1">Metabolic intermediate biosynthesis; chorismate biosynthesis; chorismate from D-erythrose 4-phosphate and phosphoenolpyruvate: step 6/7.</text>
</comment>
<keyword evidence="3 7" id="KW-0028">Amino-acid biosynthesis</keyword>
<comment type="similarity">
    <text evidence="2 7">Belongs to the EPSP synthase family.</text>
</comment>
<dbReference type="GeneID" id="41715316"/>
<dbReference type="AlphaFoldDB" id="A0A510DVJ8"/>
<keyword evidence="7" id="KW-0963">Cytoplasm</keyword>
<evidence type="ECO:0000313" key="9">
    <source>
        <dbReference type="EMBL" id="BBG24253.1"/>
    </source>
</evidence>
<gene>
    <name evidence="7" type="primary">aroA</name>
    <name evidence="9" type="ORF">IC006_1562</name>
</gene>
<feature type="binding site" evidence="7">
    <location>
        <position position="329"/>
    </location>
    <ligand>
        <name>phosphoenolpyruvate</name>
        <dbReference type="ChEBI" id="CHEBI:58702"/>
    </ligand>
</feature>
<comment type="caution">
    <text evidence="7">Lacks conserved residue(s) required for the propagation of feature annotation.</text>
</comment>
<dbReference type="GO" id="GO:0008652">
    <property type="term" value="P:amino acid biosynthetic process"/>
    <property type="evidence" value="ECO:0007669"/>
    <property type="project" value="UniProtKB-KW"/>
</dbReference>
<evidence type="ECO:0000256" key="5">
    <source>
        <dbReference type="ARBA" id="ARBA00023141"/>
    </source>
</evidence>
<protein>
    <recommendedName>
        <fullName evidence="7">3-phosphoshikimate 1-carboxyvinyltransferase</fullName>
        <ecNumber evidence="7">2.5.1.19</ecNumber>
    </recommendedName>
    <alternativeName>
        <fullName evidence="7">5-enolpyruvylshikimate-3-phosphate synthase</fullName>
        <shortName evidence="7">EPSP synthase</shortName>
        <shortName evidence="7">EPSPS</shortName>
    </alternativeName>
</protein>
<comment type="catalytic activity">
    <reaction evidence="6">
        <text>3-phosphoshikimate + phosphoenolpyruvate = 5-O-(1-carboxyvinyl)-3-phosphoshikimate + phosphate</text>
        <dbReference type="Rhea" id="RHEA:21256"/>
        <dbReference type="ChEBI" id="CHEBI:43474"/>
        <dbReference type="ChEBI" id="CHEBI:57701"/>
        <dbReference type="ChEBI" id="CHEBI:58702"/>
        <dbReference type="ChEBI" id="CHEBI:145989"/>
        <dbReference type="EC" id="2.5.1.19"/>
    </reaction>
    <physiologicalReaction direction="left-to-right" evidence="6">
        <dbReference type="Rhea" id="RHEA:21257"/>
    </physiologicalReaction>
</comment>
<dbReference type="GO" id="GO:0005737">
    <property type="term" value="C:cytoplasm"/>
    <property type="evidence" value="ECO:0007669"/>
    <property type="project" value="UniProtKB-SubCell"/>
</dbReference>
<feature type="binding site" evidence="7">
    <location>
        <position position="394"/>
    </location>
    <ligand>
        <name>phosphoenolpyruvate</name>
        <dbReference type="ChEBI" id="CHEBI:58702"/>
    </ligand>
</feature>
<feature type="binding site" evidence="7">
    <location>
        <position position="20"/>
    </location>
    <ligand>
        <name>3-phosphoshikimate</name>
        <dbReference type="ChEBI" id="CHEBI:145989"/>
    </ligand>
</feature>
<dbReference type="RefSeq" id="WP_054845077.1">
    <property type="nucleotide sequence ID" value="NZ_AP018929.1"/>
</dbReference>
<proteinExistence type="inferred from homology"/>
<evidence type="ECO:0000256" key="4">
    <source>
        <dbReference type="ARBA" id="ARBA00022679"/>
    </source>
</evidence>
<dbReference type="STRING" id="1294262.GCA_001316085_00476"/>
<dbReference type="InterPro" id="IPR006264">
    <property type="entry name" value="EPSP_synthase"/>
</dbReference>
<keyword evidence="10" id="KW-1185">Reference proteome</keyword>
<feature type="active site" description="Proton acceptor" evidence="7">
    <location>
        <position position="298"/>
    </location>
</feature>
<evidence type="ECO:0000256" key="1">
    <source>
        <dbReference type="ARBA" id="ARBA00004811"/>
    </source>
</evidence>
<dbReference type="PANTHER" id="PTHR21090:SF5">
    <property type="entry name" value="PENTAFUNCTIONAL AROM POLYPEPTIDE"/>
    <property type="match status" value="1"/>
</dbReference>
<dbReference type="PANTHER" id="PTHR21090">
    <property type="entry name" value="AROM/DEHYDROQUINATE SYNTHASE"/>
    <property type="match status" value="1"/>
</dbReference>
<feature type="binding site" evidence="7">
    <location>
        <position position="156"/>
    </location>
    <ligand>
        <name>3-phosphoshikimate</name>
        <dbReference type="ChEBI" id="CHEBI:145989"/>
    </ligand>
</feature>
<comment type="subcellular location">
    <subcellularLocation>
        <location evidence="7">Cytoplasm</location>
    </subcellularLocation>
</comment>
<dbReference type="GO" id="GO:0009423">
    <property type="term" value="P:chorismate biosynthetic process"/>
    <property type="evidence" value="ECO:0007669"/>
    <property type="project" value="UniProtKB-UniRule"/>
</dbReference>
<dbReference type="InterPro" id="IPR001986">
    <property type="entry name" value="Enolpyruvate_Tfrase_dom"/>
</dbReference>
<feature type="binding site" evidence="7">
    <location>
        <position position="157"/>
    </location>
    <ligand>
        <name>3-phosphoshikimate</name>
        <dbReference type="ChEBI" id="CHEBI:145989"/>
    </ligand>
</feature>
<feature type="binding site" evidence="7">
    <location>
        <position position="183"/>
    </location>
    <ligand>
        <name>3-phosphoshikimate</name>
        <dbReference type="ChEBI" id="CHEBI:145989"/>
    </ligand>
</feature>
<dbReference type="GO" id="GO:0003866">
    <property type="term" value="F:3-phosphoshikimate 1-carboxyvinyltransferase activity"/>
    <property type="evidence" value="ECO:0007669"/>
    <property type="project" value="UniProtKB-UniRule"/>
</dbReference>
<dbReference type="PIRSF" id="PIRSF000505">
    <property type="entry name" value="EPSPS"/>
    <property type="match status" value="1"/>
</dbReference>
<feature type="binding site" evidence="7">
    <location>
        <position position="115"/>
    </location>
    <ligand>
        <name>phosphoenolpyruvate</name>
        <dbReference type="ChEBI" id="CHEBI:58702"/>
    </ligand>
</feature>